<dbReference type="Proteomes" id="UP000001591">
    <property type="component" value="Chromosome"/>
</dbReference>
<protein>
    <submittedName>
        <fullName evidence="2">Uncharacterized protein</fullName>
    </submittedName>
</protein>
<name>B6IQA5_RHOCS</name>
<evidence type="ECO:0000313" key="2">
    <source>
        <dbReference type="EMBL" id="ACI97641.1"/>
    </source>
</evidence>
<accession>B6IQA5</accession>
<dbReference type="HOGENOM" id="CLU_3065615_0_0_5"/>
<organism evidence="2 3">
    <name type="scientific">Rhodospirillum centenum (strain ATCC 51521 / SW)</name>
    <dbReference type="NCBI Taxonomy" id="414684"/>
    <lineage>
        <taxon>Bacteria</taxon>
        <taxon>Pseudomonadati</taxon>
        <taxon>Pseudomonadota</taxon>
        <taxon>Alphaproteobacteria</taxon>
        <taxon>Rhodospirillales</taxon>
        <taxon>Rhodospirillaceae</taxon>
        <taxon>Rhodospirillum</taxon>
    </lineage>
</organism>
<proteinExistence type="predicted"/>
<evidence type="ECO:0000256" key="1">
    <source>
        <dbReference type="SAM" id="MobiDB-lite"/>
    </source>
</evidence>
<gene>
    <name evidence="2" type="ordered locus">RC1_0193</name>
</gene>
<sequence length="53" mass="5155">MLEAEGDGGGGCGHRARRSGGGRSGRSLGPPGKTGVQARGPGPPTTPSADARR</sequence>
<dbReference type="AlphaFoldDB" id="B6IQA5"/>
<dbReference type="KEGG" id="rce:RC1_0193"/>
<reference evidence="2 3" key="1">
    <citation type="journal article" date="2010" name="BMC Genomics">
        <title>Metabolic flexibility revealed in the genome of the cyst-forming alpha-1 proteobacterium Rhodospirillum centenum.</title>
        <authorList>
            <person name="Lu Y.K."/>
            <person name="Marden J."/>
            <person name="Han M."/>
            <person name="Swingley W.D."/>
            <person name="Mastrian S.D."/>
            <person name="Chowdhury S.R."/>
            <person name="Hao J."/>
            <person name="Helmy T."/>
            <person name="Kim S."/>
            <person name="Kurdoglu A.A."/>
            <person name="Matthies H.J."/>
            <person name="Rollo D."/>
            <person name="Stothard P."/>
            <person name="Blankenship R.E."/>
            <person name="Bauer C.E."/>
            <person name="Touchman J.W."/>
        </authorList>
    </citation>
    <scope>NUCLEOTIDE SEQUENCE [LARGE SCALE GENOMIC DNA]</scope>
    <source>
        <strain evidence="3">ATCC 51521 / SW</strain>
    </source>
</reference>
<feature type="region of interest" description="Disordered" evidence="1">
    <location>
        <begin position="1"/>
        <end position="53"/>
    </location>
</feature>
<keyword evidence="3" id="KW-1185">Reference proteome</keyword>
<evidence type="ECO:0000313" key="3">
    <source>
        <dbReference type="Proteomes" id="UP000001591"/>
    </source>
</evidence>
<dbReference type="EMBL" id="CP000613">
    <property type="protein sequence ID" value="ACI97641.1"/>
    <property type="molecule type" value="Genomic_DNA"/>
</dbReference>